<proteinExistence type="predicted"/>
<reference evidence="1 2" key="1">
    <citation type="journal article" date="2010" name="Nature">
        <title>Genome sequence of the palaeopolyploid soybean.</title>
        <authorList>
            <person name="Schmutz J."/>
            <person name="Cannon S.B."/>
            <person name="Schlueter J."/>
            <person name="Ma J."/>
            <person name="Mitros T."/>
            <person name="Nelson W."/>
            <person name="Hyten D.L."/>
            <person name="Song Q."/>
            <person name="Thelen J.J."/>
            <person name="Cheng J."/>
            <person name="Xu D."/>
            <person name="Hellsten U."/>
            <person name="May G.D."/>
            <person name="Yu Y."/>
            <person name="Sakurai T."/>
            <person name="Umezawa T."/>
            <person name="Bhattacharyya M.K."/>
            <person name="Sandhu D."/>
            <person name="Valliyodan B."/>
            <person name="Lindquist E."/>
            <person name="Peto M."/>
            <person name="Grant D."/>
            <person name="Shu S."/>
            <person name="Goodstein D."/>
            <person name="Barry K."/>
            <person name="Futrell-Griggs M."/>
            <person name="Abernathy B."/>
            <person name="Du J."/>
            <person name="Tian Z."/>
            <person name="Zhu L."/>
            <person name="Gill N."/>
            <person name="Joshi T."/>
            <person name="Libault M."/>
            <person name="Sethuraman A."/>
            <person name="Zhang X.-C."/>
            <person name="Shinozaki K."/>
            <person name="Nguyen H.T."/>
            <person name="Wing R.A."/>
            <person name="Cregan P."/>
            <person name="Specht J."/>
            <person name="Grimwood J."/>
            <person name="Rokhsar D."/>
            <person name="Stacey G."/>
            <person name="Shoemaker R.C."/>
            <person name="Jackson S.A."/>
        </authorList>
    </citation>
    <scope>NUCLEOTIDE SEQUENCE [LARGE SCALE GENOMIC DNA]</scope>
    <source>
        <strain evidence="2">cv. Williams 82</strain>
        <tissue evidence="1">Callus</tissue>
    </source>
</reference>
<dbReference type="HOGENOM" id="CLU_2890306_0_0_1"/>
<evidence type="ECO:0000313" key="3">
    <source>
        <dbReference type="Proteomes" id="UP000008827"/>
    </source>
</evidence>
<evidence type="ECO:0000313" key="1">
    <source>
        <dbReference type="EMBL" id="KRH32768.1"/>
    </source>
</evidence>
<dbReference type="Gramene" id="KRH32768">
    <property type="protein sequence ID" value="KRH32768"/>
    <property type="gene ID" value="GLYMA_10G074200"/>
</dbReference>
<protein>
    <submittedName>
        <fullName evidence="1 2">Uncharacterized protein</fullName>
    </submittedName>
</protein>
<dbReference type="Proteomes" id="UP000008827">
    <property type="component" value="Chromosome 10"/>
</dbReference>
<dbReference type="AlphaFoldDB" id="K7LHX8"/>
<organism evidence="2">
    <name type="scientific">Glycine max</name>
    <name type="common">Soybean</name>
    <name type="synonym">Glycine hispida</name>
    <dbReference type="NCBI Taxonomy" id="3847"/>
    <lineage>
        <taxon>Eukaryota</taxon>
        <taxon>Viridiplantae</taxon>
        <taxon>Streptophyta</taxon>
        <taxon>Embryophyta</taxon>
        <taxon>Tracheophyta</taxon>
        <taxon>Spermatophyta</taxon>
        <taxon>Magnoliopsida</taxon>
        <taxon>eudicotyledons</taxon>
        <taxon>Gunneridae</taxon>
        <taxon>Pentapetalae</taxon>
        <taxon>rosids</taxon>
        <taxon>fabids</taxon>
        <taxon>Fabales</taxon>
        <taxon>Fabaceae</taxon>
        <taxon>Papilionoideae</taxon>
        <taxon>50 kb inversion clade</taxon>
        <taxon>NPAAA clade</taxon>
        <taxon>indigoferoid/millettioid clade</taxon>
        <taxon>Phaseoleae</taxon>
        <taxon>Glycine</taxon>
        <taxon>Glycine subgen. Soja</taxon>
    </lineage>
</organism>
<dbReference type="PaxDb" id="3847-GLYMA10G08590.1"/>
<gene>
    <name evidence="1" type="ORF">GLYMA_10G074200</name>
</gene>
<dbReference type="EnsemblPlants" id="KRH32768">
    <property type="protein sequence ID" value="KRH32768"/>
    <property type="gene ID" value="GLYMA_10G074200"/>
</dbReference>
<evidence type="ECO:0000313" key="2">
    <source>
        <dbReference type="EnsemblPlants" id="KRH32768"/>
    </source>
</evidence>
<dbReference type="InParanoid" id="K7LHX8"/>
<keyword evidence="3" id="KW-1185">Reference proteome</keyword>
<sequence>MYYLNQSPVGQVQFLVQSVRHLSFADVEKMKDLSFTKFHRCTKIYYLLLFNSSLQHSYIASMI</sequence>
<reference evidence="2" key="2">
    <citation type="submission" date="2018-02" db="UniProtKB">
        <authorList>
            <consortium name="EnsemblPlants"/>
        </authorList>
    </citation>
    <scope>IDENTIFICATION</scope>
    <source>
        <strain evidence="2">Williams 82</strain>
    </source>
</reference>
<dbReference type="EMBL" id="CM000843">
    <property type="protein sequence ID" value="KRH32768.1"/>
    <property type="molecule type" value="Genomic_DNA"/>
</dbReference>
<name>K7LHX8_SOYBN</name>
<reference evidence="1" key="3">
    <citation type="submission" date="2018-07" db="EMBL/GenBank/DDBJ databases">
        <title>WGS assembly of Glycine max.</title>
        <authorList>
            <person name="Schmutz J."/>
            <person name="Cannon S."/>
            <person name="Schlueter J."/>
            <person name="Ma J."/>
            <person name="Mitros T."/>
            <person name="Nelson W."/>
            <person name="Hyten D."/>
            <person name="Song Q."/>
            <person name="Thelen J."/>
            <person name="Cheng J."/>
            <person name="Xu D."/>
            <person name="Hellsten U."/>
            <person name="May G."/>
            <person name="Yu Y."/>
            <person name="Sakurai T."/>
            <person name="Umezawa T."/>
            <person name="Bhattacharyya M."/>
            <person name="Sandhu D."/>
            <person name="Valliyodan B."/>
            <person name="Lindquist E."/>
            <person name="Peto M."/>
            <person name="Grant D."/>
            <person name="Shu S."/>
            <person name="Goodstein D."/>
            <person name="Barry K."/>
            <person name="Futrell-Griggs M."/>
            <person name="Abernathy B."/>
            <person name="Du J."/>
            <person name="Tian Z."/>
            <person name="Zhu L."/>
            <person name="Gill N."/>
            <person name="Joshi T."/>
            <person name="Libault M."/>
            <person name="Sethuraman A."/>
            <person name="Zhang X."/>
            <person name="Shinozaki K."/>
            <person name="Nguyen H."/>
            <person name="Wing R."/>
            <person name="Cregan P."/>
            <person name="Specht J."/>
            <person name="Grimwood J."/>
            <person name="Rokhsar D."/>
            <person name="Stacey G."/>
            <person name="Shoemaker R."/>
            <person name="Jackson S."/>
        </authorList>
    </citation>
    <scope>NUCLEOTIDE SEQUENCE</scope>
    <source>
        <tissue evidence="1">Callus</tissue>
    </source>
</reference>
<accession>K7LHX8</accession>